<comment type="caution">
    <text evidence="2">The sequence shown here is derived from an EMBL/GenBank/DDBJ whole genome shotgun (WGS) entry which is preliminary data.</text>
</comment>
<proteinExistence type="predicted"/>
<dbReference type="Gene3D" id="3.90.780.10">
    <property type="entry name" value="5'-Nucleotidase, C-terminal domain"/>
    <property type="match status" value="1"/>
</dbReference>
<name>A0A179DEK9_9SPHI</name>
<organism evidence="2 3">
    <name type="scientific">Pedobacter psychrophilus</name>
    <dbReference type="NCBI Taxonomy" id="1826909"/>
    <lineage>
        <taxon>Bacteria</taxon>
        <taxon>Pseudomonadati</taxon>
        <taxon>Bacteroidota</taxon>
        <taxon>Sphingobacteriia</taxon>
        <taxon>Sphingobacteriales</taxon>
        <taxon>Sphingobacteriaceae</taxon>
        <taxon>Pedobacter</taxon>
    </lineage>
</organism>
<dbReference type="AlphaFoldDB" id="A0A179DEK9"/>
<dbReference type="Proteomes" id="UP000078459">
    <property type="component" value="Unassembled WGS sequence"/>
</dbReference>
<keyword evidence="3" id="KW-1185">Reference proteome</keyword>
<dbReference type="GO" id="GO:0030288">
    <property type="term" value="C:outer membrane-bounded periplasmic space"/>
    <property type="evidence" value="ECO:0007669"/>
    <property type="project" value="TreeGrafter"/>
</dbReference>
<dbReference type="GO" id="GO:0009166">
    <property type="term" value="P:nucleotide catabolic process"/>
    <property type="evidence" value="ECO:0007669"/>
    <property type="project" value="InterPro"/>
</dbReference>
<dbReference type="InterPro" id="IPR008334">
    <property type="entry name" value="5'-Nucleotdase_C"/>
</dbReference>
<evidence type="ECO:0000313" key="3">
    <source>
        <dbReference type="Proteomes" id="UP000078459"/>
    </source>
</evidence>
<dbReference type="PANTHER" id="PTHR11575:SF24">
    <property type="entry name" value="5'-NUCLEOTIDASE"/>
    <property type="match status" value="1"/>
</dbReference>
<feature type="domain" description="5'-Nucleotidase C-terminal" evidence="1">
    <location>
        <begin position="74"/>
        <end position="200"/>
    </location>
</feature>
<reference evidence="2 3" key="2">
    <citation type="submission" date="2016-06" db="EMBL/GenBank/DDBJ databases">
        <title>Pedobacter psychrophilus sp. nov., isolated from Antarctic fragmentary rock.</title>
        <authorList>
            <person name="Svec P."/>
        </authorList>
    </citation>
    <scope>NUCLEOTIDE SEQUENCE [LARGE SCALE GENOMIC DNA]</scope>
    <source>
        <strain evidence="2 3">CCM 8644</strain>
    </source>
</reference>
<dbReference type="EMBL" id="LWHJ01000028">
    <property type="protein sequence ID" value="OAQ39140.1"/>
    <property type="molecule type" value="Genomic_DNA"/>
</dbReference>
<evidence type="ECO:0000259" key="1">
    <source>
        <dbReference type="Pfam" id="PF02872"/>
    </source>
</evidence>
<protein>
    <recommendedName>
        <fullName evidence="1">5'-Nucleotidase C-terminal domain-containing protein</fullName>
    </recommendedName>
</protein>
<dbReference type="GO" id="GO:0016787">
    <property type="term" value="F:hydrolase activity"/>
    <property type="evidence" value="ECO:0007669"/>
    <property type="project" value="InterPro"/>
</dbReference>
<dbReference type="PANTHER" id="PTHR11575">
    <property type="entry name" value="5'-NUCLEOTIDASE-RELATED"/>
    <property type="match status" value="1"/>
</dbReference>
<reference evidence="2 3" key="1">
    <citation type="submission" date="2016-04" db="EMBL/GenBank/DDBJ databases">
        <authorList>
            <person name="Evans L.H."/>
            <person name="Alamgir A."/>
            <person name="Owens N."/>
            <person name="Weber N.D."/>
            <person name="Virtaneva K."/>
            <person name="Barbian K."/>
            <person name="Babar A."/>
            <person name="Rosenke K."/>
        </authorList>
    </citation>
    <scope>NUCLEOTIDE SEQUENCE [LARGE SCALE GENOMIC DNA]</scope>
    <source>
        <strain evidence="2 3">CCM 8644</strain>
    </source>
</reference>
<gene>
    <name evidence="2" type="ORF">A5893_10770</name>
</gene>
<dbReference type="STRING" id="1826909.A5893_10770"/>
<dbReference type="InterPro" id="IPR006179">
    <property type="entry name" value="5_nucleotidase/apyrase"/>
</dbReference>
<accession>A0A179DEK9</accession>
<dbReference type="PROSITE" id="PS51257">
    <property type="entry name" value="PROKAR_LIPOPROTEIN"/>
    <property type="match status" value="1"/>
</dbReference>
<evidence type="ECO:0000313" key="2">
    <source>
        <dbReference type="EMBL" id="OAQ39140.1"/>
    </source>
</evidence>
<dbReference type="PRINTS" id="PR01607">
    <property type="entry name" value="APYRASEFAMLY"/>
</dbReference>
<dbReference type="InterPro" id="IPR036907">
    <property type="entry name" value="5'-Nucleotdase_C_sf"/>
</dbReference>
<sequence length="246" mass="27558">MQKLRFKIGIVTLAFLGACGPKLQLAKTEKQLYPISAEMPEDSAILSFYQPYKLKLDSIMNDVLAVSSKEIKKGSPEGTLNNFFADAMYDSAKEKGIEFDVAYTNSGGLRISLPEGNIYRYKIFELMPFENAFTRVKFKGEDMQKFFDYIAESGGDPISGARFTIANKKAVDITINGKPFDVTKDYVVLTSDYMANGGDGGVIFSKNIERKDLDYKLRDAILDYLAKMNKEGKKLNPVLDGRIKIK</sequence>
<dbReference type="OrthoDB" id="4762412at2"/>
<dbReference type="SUPFAM" id="SSF55816">
    <property type="entry name" value="5'-nucleotidase (syn. UDP-sugar hydrolase), C-terminal domain"/>
    <property type="match status" value="1"/>
</dbReference>
<dbReference type="Pfam" id="PF02872">
    <property type="entry name" value="5_nucleotid_C"/>
    <property type="match status" value="1"/>
</dbReference>
<dbReference type="RefSeq" id="WP_082911420.1">
    <property type="nucleotide sequence ID" value="NZ_LWHJ01000028.1"/>
</dbReference>